<dbReference type="EMBL" id="SLZQ01000021">
    <property type="protein sequence ID" value="TCS32589.1"/>
    <property type="molecule type" value="Genomic_DNA"/>
</dbReference>
<dbReference type="InterPro" id="IPR011033">
    <property type="entry name" value="PRC_barrel-like_sf"/>
</dbReference>
<protein>
    <submittedName>
        <fullName evidence="4">PRC-barrel domain protein</fullName>
    </submittedName>
</protein>
<evidence type="ECO:0000256" key="1">
    <source>
        <dbReference type="SAM" id="MobiDB-lite"/>
    </source>
</evidence>
<dbReference type="SUPFAM" id="SSF50346">
    <property type="entry name" value="PRC-barrel domain"/>
    <property type="match status" value="1"/>
</dbReference>
<feature type="compositionally biased region" description="Low complexity" evidence="1">
    <location>
        <begin position="32"/>
        <end position="47"/>
    </location>
</feature>
<feature type="domain" description="PRC-barrel" evidence="3">
    <location>
        <begin position="89"/>
        <end position="158"/>
    </location>
</feature>
<dbReference type="OrthoDB" id="8759924at2"/>
<gene>
    <name evidence="4" type="ORF">EDC30_12113</name>
</gene>
<dbReference type="Pfam" id="PF05239">
    <property type="entry name" value="PRC"/>
    <property type="match status" value="1"/>
</dbReference>
<evidence type="ECO:0000313" key="5">
    <source>
        <dbReference type="Proteomes" id="UP000295382"/>
    </source>
</evidence>
<dbReference type="Proteomes" id="UP000295382">
    <property type="component" value="Unassembled WGS sequence"/>
</dbReference>
<organism evidence="4 5">
    <name type="scientific">Paucimonas lemoignei</name>
    <name type="common">Pseudomonas lemoignei</name>
    <dbReference type="NCBI Taxonomy" id="29443"/>
    <lineage>
        <taxon>Bacteria</taxon>
        <taxon>Pseudomonadati</taxon>
        <taxon>Pseudomonadota</taxon>
        <taxon>Betaproteobacteria</taxon>
        <taxon>Burkholderiales</taxon>
        <taxon>Burkholderiaceae</taxon>
        <taxon>Paucimonas</taxon>
    </lineage>
</organism>
<sequence>MKRPLIITATTILCLLSGVATAQQDRPGGSGSSSSTTSGSTTSTSGSSGSGSSGSGASGAASGPVAGRAPLGVTVIEMEVVVRGWSAKKDLMDKTVMNDQKEKIGKIEDLIVGRSTDAKLPVASFAIIGVGGFLGIGKHDVAIPMEQLKLEGKQLVLPGATKAELKALPRFEYAR</sequence>
<feature type="region of interest" description="Disordered" evidence="1">
    <location>
        <begin position="23"/>
        <end position="63"/>
    </location>
</feature>
<evidence type="ECO:0000256" key="2">
    <source>
        <dbReference type="SAM" id="SignalP"/>
    </source>
</evidence>
<feature type="chain" id="PRO_5020569603" evidence="2">
    <location>
        <begin position="23"/>
        <end position="175"/>
    </location>
</feature>
<accession>A0A4R3HQL2</accession>
<keyword evidence="2" id="KW-0732">Signal</keyword>
<dbReference type="Gene3D" id="2.30.30.240">
    <property type="entry name" value="PRC-barrel domain"/>
    <property type="match status" value="1"/>
</dbReference>
<keyword evidence="5" id="KW-1185">Reference proteome</keyword>
<feature type="signal peptide" evidence="2">
    <location>
        <begin position="1"/>
        <end position="22"/>
    </location>
</feature>
<dbReference type="InterPro" id="IPR027275">
    <property type="entry name" value="PRC-brl_dom"/>
</dbReference>
<proteinExistence type="predicted"/>
<name>A0A4R3HQL2_PAULE</name>
<dbReference type="AlphaFoldDB" id="A0A4R3HQL2"/>
<dbReference type="PANTHER" id="PTHR36505:SF1">
    <property type="entry name" value="BLR1072 PROTEIN"/>
    <property type="match status" value="1"/>
</dbReference>
<dbReference type="PANTHER" id="PTHR36505">
    <property type="entry name" value="BLR1072 PROTEIN"/>
    <property type="match status" value="1"/>
</dbReference>
<evidence type="ECO:0000313" key="4">
    <source>
        <dbReference type="EMBL" id="TCS32589.1"/>
    </source>
</evidence>
<feature type="compositionally biased region" description="Gly residues" evidence="1">
    <location>
        <begin position="48"/>
        <end position="57"/>
    </location>
</feature>
<evidence type="ECO:0000259" key="3">
    <source>
        <dbReference type="Pfam" id="PF05239"/>
    </source>
</evidence>
<comment type="caution">
    <text evidence="4">The sequence shown here is derived from an EMBL/GenBank/DDBJ whole genome shotgun (WGS) entry which is preliminary data.</text>
</comment>
<reference evidence="4 5" key="1">
    <citation type="submission" date="2019-03" db="EMBL/GenBank/DDBJ databases">
        <title>Genomic Encyclopedia of Type Strains, Phase IV (KMG-IV): sequencing the most valuable type-strain genomes for metagenomic binning, comparative biology and taxonomic classification.</title>
        <authorList>
            <person name="Goeker M."/>
        </authorList>
    </citation>
    <scope>NUCLEOTIDE SEQUENCE [LARGE SCALE GENOMIC DNA]</scope>
    <source>
        <strain evidence="4 5">DSM 7445</strain>
    </source>
</reference>